<evidence type="ECO:0000313" key="1">
    <source>
        <dbReference type="EMBL" id="KAJ7414622.1"/>
    </source>
</evidence>
<proteinExistence type="predicted"/>
<protein>
    <submittedName>
        <fullName evidence="1">Uncharacterized protein</fullName>
    </submittedName>
</protein>
<accession>A0ABQ9D3Z6</accession>
<keyword evidence="2" id="KW-1185">Reference proteome</keyword>
<organism evidence="1 2">
    <name type="scientific">Willisornis vidua</name>
    <name type="common">Xingu scale-backed antbird</name>
    <dbReference type="NCBI Taxonomy" id="1566151"/>
    <lineage>
        <taxon>Eukaryota</taxon>
        <taxon>Metazoa</taxon>
        <taxon>Chordata</taxon>
        <taxon>Craniata</taxon>
        <taxon>Vertebrata</taxon>
        <taxon>Euteleostomi</taxon>
        <taxon>Archelosauria</taxon>
        <taxon>Archosauria</taxon>
        <taxon>Dinosauria</taxon>
        <taxon>Saurischia</taxon>
        <taxon>Theropoda</taxon>
        <taxon>Coelurosauria</taxon>
        <taxon>Aves</taxon>
        <taxon>Neognathae</taxon>
        <taxon>Neoaves</taxon>
        <taxon>Telluraves</taxon>
        <taxon>Australaves</taxon>
        <taxon>Passeriformes</taxon>
        <taxon>Thamnophilidae</taxon>
        <taxon>Willisornis</taxon>
    </lineage>
</organism>
<gene>
    <name evidence="1" type="ORF">WISP_83396</name>
</gene>
<sequence>MIKTLGEVCQIQYGKSHSIMESCRPSRDAQYPLAVLPSVFLSDIHLFFSDLPEAGVGAQDSFQDYVAVASPPDGKTKISLCVEETMAYRNMACTKVLRQAGVTELLRFSLA</sequence>
<evidence type="ECO:0000313" key="2">
    <source>
        <dbReference type="Proteomes" id="UP001145742"/>
    </source>
</evidence>
<dbReference type="Proteomes" id="UP001145742">
    <property type="component" value="Unassembled WGS sequence"/>
</dbReference>
<comment type="caution">
    <text evidence="1">The sequence shown here is derived from an EMBL/GenBank/DDBJ whole genome shotgun (WGS) entry which is preliminary data.</text>
</comment>
<reference evidence="1" key="1">
    <citation type="submission" date="2019-10" db="EMBL/GenBank/DDBJ databases">
        <authorList>
            <person name="Soares A.E.R."/>
            <person name="Aleixo A."/>
            <person name="Schneider P."/>
            <person name="Miyaki C.Y."/>
            <person name="Schneider M.P."/>
            <person name="Mello C."/>
            <person name="Vasconcelos A.T.R."/>
        </authorList>
    </citation>
    <scope>NUCLEOTIDE SEQUENCE</scope>
    <source>
        <tissue evidence="1">Muscle</tissue>
    </source>
</reference>
<dbReference type="EMBL" id="WHWB01034041">
    <property type="protein sequence ID" value="KAJ7414622.1"/>
    <property type="molecule type" value="Genomic_DNA"/>
</dbReference>
<name>A0ABQ9D3Z6_9PASS</name>